<dbReference type="GO" id="GO:0008531">
    <property type="term" value="F:riboflavin kinase activity"/>
    <property type="evidence" value="ECO:0007669"/>
    <property type="project" value="UniProtKB-UniRule"/>
</dbReference>
<dbReference type="FunFam" id="3.40.50.620:FF:000021">
    <property type="entry name" value="Riboflavin biosynthesis protein"/>
    <property type="match status" value="1"/>
</dbReference>
<comment type="caution">
    <text evidence="16">The sequence shown here is derived from an EMBL/GenBank/DDBJ whole genome shotgun (WGS) entry which is preliminary data.</text>
</comment>
<dbReference type="NCBIfam" id="TIGR00083">
    <property type="entry name" value="ribF"/>
    <property type="match status" value="1"/>
</dbReference>
<proteinExistence type="inferred from homology"/>
<evidence type="ECO:0000313" key="17">
    <source>
        <dbReference type="Proteomes" id="UP000179524"/>
    </source>
</evidence>
<dbReference type="UniPathway" id="UPA00277">
    <property type="reaction ID" value="UER00407"/>
</dbReference>
<dbReference type="AlphaFoldDB" id="A0A1S2LKS3"/>
<name>A0A1S2LKS3_9BACI</name>
<evidence type="ECO:0000259" key="15">
    <source>
        <dbReference type="SMART" id="SM00904"/>
    </source>
</evidence>
<dbReference type="PANTHER" id="PTHR22749">
    <property type="entry name" value="RIBOFLAVIN KINASE/FMN ADENYLYLTRANSFERASE"/>
    <property type="match status" value="1"/>
</dbReference>
<comment type="similarity">
    <text evidence="14">Belongs to the ribF family.</text>
</comment>
<dbReference type="GO" id="GO:0003919">
    <property type="term" value="F:FMN adenylyltransferase activity"/>
    <property type="evidence" value="ECO:0007669"/>
    <property type="project" value="UniProtKB-UniRule"/>
</dbReference>
<keyword evidence="7 14" id="KW-0547">Nucleotide-binding</keyword>
<evidence type="ECO:0000256" key="14">
    <source>
        <dbReference type="PIRNR" id="PIRNR004491"/>
    </source>
</evidence>
<keyword evidence="6 14" id="KW-0548">Nucleotidyltransferase</keyword>
<evidence type="ECO:0000256" key="13">
    <source>
        <dbReference type="ARBA" id="ARBA00049494"/>
    </source>
</evidence>
<evidence type="ECO:0000256" key="9">
    <source>
        <dbReference type="ARBA" id="ARBA00022827"/>
    </source>
</evidence>
<evidence type="ECO:0000256" key="12">
    <source>
        <dbReference type="ARBA" id="ARBA00047880"/>
    </source>
</evidence>
<keyword evidence="8 14" id="KW-0418">Kinase</keyword>
<dbReference type="PIRSF" id="PIRSF004491">
    <property type="entry name" value="FAD_Synth"/>
    <property type="match status" value="1"/>
</dbReference>
<evidence type="ECO:0000256" key="11">
    <source>
        <dbReference type="ARBA" id="ARBA00023268"/>
    </source>
</evidence>
<dbReference type="InterPro" id="IPR023465">
    <property type="entry name" value="Riboflavin_kinase_dom_sf"/>
</dbReference>
<dbReference type="EC" id="2.7.7.2" evidence="14"/>
<keyword evidence="9 14" id="KW-0274">FAD</keyword>
<dbReference type="Gene3D" id="2.40.30.30">
    <property type="entry name" value="Riboflavin kinase-like"/>
    <property type="match status" value="1"/>
</dbReference>
<dbReference type="RefSeq" id="WP_071309719.1">
    <property type="nucleotide sequence ID" value="NZ_MLQR01000029.1"/>
</dbReference>
<dbReference type="UniPathway" id="UPA00276">
    <property type="reaction ID" value="UER00406"/>
</dbReference>
<dbReference type="GO" id="GO:0006747">
    <property type="term" value="P:FAD biosynthetic process"/>
    <property type="evidence" value="ECO:0007669"/>
    <property type="project" value="UniProtKB-UniRule"/>
</dbReference>
<dbReference type="EMBL" id="MLQR01000029">
    <property type="protein sequence ID" value="OIJ13119.1"/>
    <property type="molecule type" value="Genomic_DNA"/>
</dbReference>
<dbReference type="InterPro" id="IPR014729">
    <property type="entry name" value="Rossmann-like_a/b/a_fold"/>
</dbReference>
<dbReference type="CDD" id="cd02064">
    <property type="entry name" value="FAD_synthetase_N"/>
    <property type="match status" value="1"/>
</dbReference>
<protein>
    <recommendedName>
        <fullName evidence="14">Riboflavin biosynthesis protein</fullName>
    </recommendedName>
    <domain>
        <recommendedName>
            <fullName evidence="14">Riboflavin kinase</fullName>
            <ecNumber evidence="14">2.7.1.26</ecNumber>
        </recommendedName>
        <alternativeName>
            <fullName evidence="14">Flavokinase</fullName>
        </alternativeName>
    </domain>
    <domain>
        <recommendedName>
            <fullName evidence="14">FMN adenylyltransferase</fullName>
            <ecNumber evidence="14">2.7.7.2</ecNumber>
        </recommendedName>
        <alternativeName>
            <fullName evidence="14">FAD pyrophosphorylase</fullName>
        </alternativeName>
        <alternativeName>
            <fullName evidence="14">FAD synthase</fullName>
        </alternativeName>
    </domain>
</protein>
<keyword evidence="11" id="KW-0511">Multifunctional enzyme</keyword>
<dbReference type="Proteomes" id="UP000179524">
    <property type="component" value="Unassembled WGS sequence"/>
</dbReference>
<keyword evidence="10 14" id="KW-0067">ATP-binding</keyword>
<keyword evidence="4 14" id="KW-0288">FMN</keyword>
<dbReference type="Gene3D" id="3.40.50.620">
    <property type="entry name" value="HUPs"/>
    <property type="match status" value="1"/>
</dbReference>
<evidence type="ECO:0000256" key="5">
    <source>
        <dbReference type="ARBA" id="ARBA00022679"/>
    </source>
</evidence>
<sequence length="320" mass="36557">METIVLSHPHQLKMENCKPTVIALGFFDGVHLGHQRVILTAKEIAHEKQMQSAVMTFSPHPKEVLRKQEGEMLYLSPLPEKIELIRKLGVDVLYIVDFTKEFANLTPQQFVDKYLIELNVKHVVAGFDYSYGKLGKGTMETLPFHSRKSFSQTTIQKVEKDLEKVSSTYIRKLLANGEVSQVPEYLGRYYEVLGKVVHGEKRGRLIGFPTANVETDGYLLPATGVYAVCMKVDGRNYEGVCNIGYKPTFHGNKKTYLAVEIHLFDFNDMIYDKDVRIKWIKRIRSELKFPTIQDLINQIETDKAVAKHILTKLNLCSCNS</sequence>
<gene>
    <name evidence="16" type="ORF">BKP37_11455</name>
</gene>
<dbReference type="OrthoDB" id="9803667at2"/>
<evidence type="ECO:0000256" key="3">
    <source>
        <dbReference type="ARBA" id="ARBA00022630"/>
    </source>
</evidence>
<evidence type="ECO:0000256" key="4">
    <source>
        <dbReference type="ARBA" id="ARBA00022643"/>
    </source>
</evidence>
<dbReference type="SUPFAM" id="SSF82114">
    <property type="entry name" value="Riboflavin kinase-like"/>
    <property type="match status" value="1"/>
</dbReference>
<dbReference type="NCBIfam" id="NF004162">
    <property type="entry name" value="PRK05627.1-5"/>
    <property type="match status" value="1"/>
</dbReference>
<dbReference type="InterPro" id="IPR015864">
    <property type="entry name" value="FAD_synthase"/>
</dbReference>
<dbReference type="SUPFAM" id="SSF52374">
    <property type="entry name" value="Nucleotidylyl transferase"/>
    <property type="match status" value="1"/>
</dbReference>
<dbReference type="Pfam" id="PF06574">
    <property type="entry name" value="FAD_syn"/>
    <property type="match status" value="1"/>
</dbReference>
<dbReference type="GO" id="GO:0009231">
    <property type="term" value="P:riboflavin biosynthetic process"/>
    <property type="evidence" value="ECO:0007669"/>
    <property type="project" value="InterPro"/>
</dbReference>
<dbReference type="GO" id="GO:0009398">
    <property type="term" value="P:FMN biosynthetic process"/>
    <property type="evidence" value="ECO:0007669"/>
    <property type="project" value="UniProtKB-UniRule"/>
</dbReference>
<keyword evidence="5 14" id="KW-0808">Transferase</keyword>
<keyword evidence="3 14" id="KW-0285">Flavoprotein</keyword>
<dbReference type="InterPro" id="IPR023468">
    <property type="entry name" value="Riboflavin_kinase"/>
</dbReference>
<dbReference type="GO" id="GO:0005524">
    <property type="term" value="F:ATP binding"/>
    <property type="evidence" value="ECO:0007669"/>
    <property type="project" value="UniProtKB-UniRule"/>
</dbReference>
<dbReference type="InterPro" id="IPR002606">
    <property type="entry name" value="Riboflavin_kinase_bac"/>
</dbReference>
<dbReference type="NCBIfam" id="NF004160">
    <property type="entry name" value="PRK05627.1-3"/>
    <property type="match status" value="1"/>
</dbReference>
<evidence type="ECO:0000313" key="16">
    <source>
        <dbReference type="EMBL" id="OIJ13119.1"/>
    </source>
</evidence>
<evidence type="ECO:0000256" key="1">
    <source>
        <dbReference type="ARBA" id="ARBA00004726"/>
    </source>
</evidence>
<evidence type="ECO:0000256" key="10">
    <source>
        <dbReference type="ARBA" id="ARBA00022840"/>
    </source>
</evidence>
<evidence type="ECO:0000256" key="8">
    <source>
        <dbReference type="ARBA" id="ARBA00022777"/>
    </source>
</evidence>
<dbReference type="PANTHER" id="PTHR22749:SF6">
    <property type="entry name" value="RIBOFLAVIN KINASE"/>
    <property type="match status" value="1"/>
</dbReference>
<comment type="catalytic activity">
    <reaction evidence="12 14">
        <text>riboflavin + ATP = FMN + ADP + H(+)</text>
        <dbReference type="Rhea" id="RHEA:14357"/>
        <dbReference type="ChEBI" id="CHEBI:15378"/>
        <dbReference type="ChEBI" id="CHEBI:30616"/>
        <dbReference type="ChEBI" id="CHEBI:57986"/>
        <dbReference type="ChEBI" id="CHEBI:58210"/>
        <dbReference type="ChEBI" id="CHEBI:456216"/>
        <dbReference type="EC" id="2.7.1.26"/>
    </reaction>
</comment>
<organism evidence="16 17">
    <name type="scientific">Anaerobacillus alkalilacustris</name>
    <dbReference type="NCBI Taxonomy" id="393763"/>
    <lineage>
        <taxon>Bacteria</taxon>
        <taxon>Bacillati</taxon>
        <taxon>Bacillota</taxon>
        <taxon>Bacilli</taxon>
        <taxon>Bacillales</taxon>
        <taxon>Bacillaceae</taxon>
        <taxon>Anaerobacillus</taxon>
    </lineage>
</organism>
<keyword evidence="17" id="KW-1185">Reference proteome</keyword>
<evidence type="ECO:0000256" key="7">
    <source>
        <dbReference type="ARBA" id="ARBA00022741"/>
    </source>
</evidence>
<accession>A0A1S2LKS3</accession>
<dbReference type="NCBIfam" id="NF004161">
    <property type="entry name" value="PRK05627.1-4"/>
    <property type="match status" value="1"/>
</dbReference>
<dbReference type="Pfam" id="PF01687">
    <property type="entry name" value="Flavokinase"/>
    <property type="match status" value="1"/>
</dbReference>
<evidence type="ECO:0000256" key="6">
    <source>
        <dbReference type="ARBA" id="ARBA00022695"/>
    </source>
</evidence>
<reference evidence="16 17" key="1">
    <citation type="submission" date="2016-10" db="EMBL/GenBank/DDBJ databases">
        <title>Draft genome sequences of four alkaliphilic bacteria belonging to the Anaerobacillus genus.</title>
        <authorList>
            <person name="Bassil N.M."/>
            <person name="Lloyd J.R."/>
        </authorList>
    </citation>
    <scope>NUCLEOTIDE SEQUENCE [LARGE SCALE GENOMIC DNA]</scope>
    <source>
        <strain evidence="16 17">DSM 18345</strain>
    </source>
</reference>
<dbReference type="InterPro" id="IPR015865">
    <property type="entry name" value="Riboflavin_kinase_bac/euk"/>
</dbReference>
<feature type="domain" description="Riboflavin kinase" evidence="15">
    <location>
        <begin position="185"/>
        <end position="311"/>
    </location>
</feature>
<comment type="catalytic activity">
    <reaction evidence="13 14">
        <text>FMN + ATP + H(+) = FAD + diphosphate</text>
        <dbReference type="Rhea" id="RHEA:17237"/>
        <dbReference type="ChEBI" id="CHEBI:15378"/>
        <dbReference type="ChEBI" id="CHEBI:30616"/>
        <dbReference type="ChEBI" id="CHEBI:33019"/>
        <dbReference type="ChEBI" id="CHEBI:57692"/>
        <dbReference type="ChEBI" id="CHEBI:58210"/>
        <dbReference type="EC" id="2.7.7.2"/>
    </reaction>
</comment>
<comment type="pathway">
    <text evidence="1 14">Cofactor biosynthesis; FAD biosynthesis; FAD from FMN: step 1/1.</text>
</comment>
<dbReference type="SMART" id="SM00904">
    <property type="entry name" value="Flavokinase"/>
    <property type="match status" value="1"/>
</dbReference>
<comment type="pathway">
    <text evidence="2 14">Cofactor biosynthesis; FMN biosynthesis; FMN from riboflavin (ATP route): step 1/1.</text>
</comment>
<dbReference type="EC" id="2.7.1.26" evidence="14"/>
<evidence type="ECO:0000256" key="2">
    <source>
        <dbReference type="ARBA" id="ARBA00005201"/>
    </source>
</evidence>